<evidence type="ECO:0000256" key="12">
    <source>
        <dbReference type="SAM" id="SignalP"/>
    </source>
</evidence>
<dbReference type="SUPFAM" id="SSF56935">
    <property type="entry name" value="Porins"/>
    <property type="match status" value="1"/>
</dbReference>
<evidence type="ECO:0000256" key="1">
    <source>
        <dbReference type="ARBA" id="ARBA00004571"/>
    </source>
</evidence>
<dbReference type="InterPro" id="IPR000531">
    <property type="entry name" value="Beta-barrel_TonB"/>
</dbReference>
<evidence type="ECO:0000256" key="2">
    <source>
        <dbReference type="ARBA" id="ARBA00022448"/>
    </source>
</evidence>
<feature type="domain" description="TonB-dependent receptor plug" evidence="14">
    <location>
        <begin position="50"/>
        <end position="153"/>
    </location>
</feature>
<keyword evidence="7 10" id="KW-0472">Membrane</keyword>
<evidence type="ECO:0000313" key="16">
    <source>
        <dbReference type="Proteomes" id="UP000216752"/>
    </source>
</evidence>
<feature type="domain" description="TonB-dependent receptor-like beta-barrel" evidence="13">
    <location>
        <begin position="262"/>
        <end position="660"/>
    </location>
</feature>
<dbReference type="InterPro" id="IPR036942">
    <property type="entry name" value="Beta-barrel_TonB_sf"/>
</dbReference>
<keyword evidence="3 10" id="KW-1134">Transmembrane beta strand</keyword>
<keyword evidence="4 10" id="KW-0812">Transmembrane</keyword>
<evidence type="ECO:0000256" key="11">
    <source>
        <dbReference type="RuleBase" id="RU003357"/>
    </source>
</evidence>
<dbReference type="PANTHER" id="PTHR30069">
    <property type="entry name" value="TONB-DEPENDENT OUTER MEMBRANE RECEPTOR"/>
    <property type="match status" value="1"/>
</dbReference>
<keyword evidence="9 10" id="KW-0998">Cell outer membrane</keyword>
<evidence type="ECO:0000259" key="14">
    <source>
        <dbReference type="Pfam" id="PF07715"/>
    </source>
</evidence>
<dbReference type="InterPro" id="IPR037066">
    <property type="entry name" value="Plug_dom_sf"/>
</dbReference>
<dbReference type="Gene3D" id="2.170.130.10">
    <property type="entry name" value="TonB-dependent receptor, plug domain"/>
    <property type="match status" value="1"/>
</dbReference>
<keyword evidence="5 12" id="KW-0732">Signal</keyword>
<dbReference type="PANTHER" id="PTHR30069:SF29">
    <property type="entry name" value="HEMOGLOBIN AND HEMOGLOBIN-HAPTOGLOBIN-BINDING PROTEIN 1-RELATED"/>
    <property type="match status" value="1"/>
</dbReference>
<evidence type="ECO:0000256" key="8">
    <source>
        <dbReference type="ARBA" id="ARBA00023170"/>
    </source>
</evidence>
<comment type="similarity">
    <text evidence="10 11">Belongs to the TonB-dependent receptor family.</text>
</comment>
<dbReference type="CDD" id="cd01347">
    <property type="entry name" value="ligand_gated_channel"/>
    <property type="match status" value="1"/>
</dbReference>
<dbReference type="PROSITE" id="PS52016">
    <property type="entry name" value="TONB_DEPENDENT_REC_3"/>
    <property type="match status" value="1"/>
</dbReference>
<organism evidence="15 16">
    <name type="scientific">Sporomusa silvacetica DSM 10669</name>
    <dbReference type="NCBI Taxonomy" id="1123289"/>
    <lineage>
        <taxon>Bacteria</taxon>
        <taxon>Bacillati</taxon>
        <taxon>Bacillota</taxon>
        <taxon>Negativicutes</taxon>
        <taxon>Selenomonadales</taxon>
        <taxon>Sporomusaceae</taxon>
        <taxon>Sporomusa</taxon>
    </lineage>
</organism>
<dbReference type="Pfam" id="PF07715">
    <property type="entry name" value="Plug"/>
    <property type="match status" value="1"/>
</dbReference>
<dbReference type="InterPro" id="IPR039426">
    <property type="entry name" value="TonB-dep_rcpt-like"/>
</dbReference>
<proteinExistence type="inferred from homology"/>
<evidence type="ECO:0000256" key="5">
    <source>
        <dbReference type="ARBA" id="ARBA00022729"/>
    </source>
</evidence>
<keyword evidence="16" id="KW-1185">Reference proteome</keyword>
<feature type="signal peptide" evidence="12">
    <location>
        <begin position="1"/>
        <end position="24"/>
    </location>
</feature>
<feature type="chain" id="PRO_5046882542" evidence="12">
    <location>
        <begin position="25"/>
        <end position="686"/>
    </location>
</feature>
<dbReference type="InterPro" id="IPR012910">
    <property type="entry name" value="Plug_dom"/>
</dbReference>
<accession>A0ABZ3IMF3</accession>
<sequence>MRKTKKVAVIAGCMLIYSSFAAMAAAEEANNSDTTLEEVVVTGSKLNPLKIPVKMTVITADEIKAKGAQDAAEALKDVAGLYVTSSNTKSKKYAQFRGSDANSTKVIVDGVMLTTIGDGRTDLSLIPADNIEKIEVIKGPAPVMYGTNAPGGIIFITTKNGSKGSSGSISIAKGSWDTETYSLSFGGDTGKVNYYFGVKKQDTDGYTTHSAEKSESYNGKIRWNLNPKASLTVFGSYSDTTKQFPNRIDPVTGQIKNYPGQGGTLTSRNNYFGGGDAPGITYDWAYDPIKQSYIGAVYDQKLSNNSDLSLKVYQSSQKSLLTTSGYQRVDWDGDVTGYELQHTIKTSRVNTATWGYSYEIRDFTEITPNGSGTTPNGTYNRGDYDYTGKSFYLQDVLKVNNRLDASFGYRHNETDDRIILRTTAYTPNYQDIRGNYSSNDPVLTLNYKLSENTALHGSIGQSYRSPNAAERSAPLTANNLLPEEALNREVGLSSSTKSGLEFDVTYFTRDITNMIKGNGAGGGRTQYYNIPDVDMHGFEAEISKKISPCIKGFANYSYTNAYDTRVKTQVSDIPYRKFSYGLNYAGTDGINANLAVNYVGAVRSMYSQGNGNGSSDGNSGVSDNVYGSWKTQSLPAYHVVDLKVSKTVKNTEYYVKVLNLFDKEYYQGAYLVAPGRYTEIGTTIKF</sequence>
<dbReference type="Gene3D" id="2.40.170.20">
    <property type="entry name" value="TonB-dependent receptor, beta-barrel domain"/>
    <property type="match status" value="1"/>
</dbReference>
<gene>
    <name evidence="15" type="primary">btuB_4</name>
    <name evidence="15" type="ORF">SPSIL_029410</name>
</gene>
<dbReference type="Pfam" id="PF00593">
    <property type="entry name" value="TonB_dep_Rec_b-barrel"/>
    <property type="match status" value="1"/>
</dbReference>
<evidence type="ECO:0000256" key="6">
    <source>
        <dbReference type="ARBA" id="ARBA00023077"/>
    </source>
</evidence>
<dbReference type="Proteomes" id="UP000216752">
    <property type="component" value="Chromosome"/>
</dbReference>
<evidence type="ECO:0000256" key="7">
    <source>
        <dbReference type="ARBA" id="ARBA00023136"/>
    </source>
</evidence>
<protein>
    <submittedName>
        <fullName evidence="15">Vitamin B12 transporter BtuB</fullName>
    </submittedName>
</protein>
<keyword evidence="8" id="KW-0675">Receptor</keyword>
<evidence type="ECO:0000256" key="3">
    <source>
        <dbReference type="ARBA" id="ARBA00022452"/>
    </source>
</evidence>
<evidence type="ECO:0000259" key="13">
    <source>
        <dbReference type="Pfam" id="PF00593"/>
    </source>
</evidence>
<name>A0ABZ3IMF3_9FIRM</name>
<evidence type="ECO:0000256" key="10">
    <source>
        <dbReference type="PROSITE-ProRule" id="PRU01360"/>
    </source>
</evidence>
<evidence type="ECO:0000256" key="4">
    <source>
        <dbReference type="ARBA" id="ARBA00022692"/>
    </source>
</evidence>
<keyword evidence="2 10" id="KW-0813">Transport</keyword>
<evidence type="ECO:0000256" key="9">
    <source>
        <dbReference type="ARBA" id="ARBA00023237"/>
    </source>
</evidence>
<keyword evidence="6 11" id="KW-0798">TonB box</keyword>
<comment type="subcellular location">
    <subcellularLocation>
        <location evidence="1 10">Cell outer membrane</location>
        <topology evidence="1 10">Multi-pass membrane protein</topology>
    </subcellularLocation>
</comment>
<dbReference type="RefSeq" id="WP_211289760.1">
    <property type="nucleotide sequence ID" value="NZ_CP155573.1"/>
</dbReference>
<reference evidence="15" key="1">
    <citation type="submission" date="2024-05" db="EMBL/GenBank/DDBJ databases">
        <title>Isolation and characterization of Sporomusa carbonis sp. nov., a carboxydotrophic hydrogenogen in the genus of Sporomusa isolated from a charcoal burning pile.</title>
        <authorList>
            <person name="Boeer T."/>
            <person name="Rosenbaum F."/>
            <person name="Eysell L."/>
            <person name="Mueller V."/>
            <person name="Daniel R."/>
            <person name="Poehlein A."/>
        </authorList>
    </citation>
    <scope>NUCLEOTIDE SEQUENCE [LARGE SCALE GENOMIC DNA]</scope>
    <source>
        <strain evidence="15">DSM 10669</strain>
    </source>
</reference>
<dbReference type="EMBL" id="CP155573">
    <property type="protein sequence ID" value="XFO66781.1"/>
    <property type="molecule type" value="Genomic_DNA"/>
</dbReference>
<evidence type="ECO:0000313" key="15">
    <source>
        <dbReference type="EMBL" id="XFO66781.1"/>
    </source>
</evidence>